<reference evidence="2 3" key="1">
    <citation type="submission" date="2019-12" db="EMBL/GenBank/DDBJ databases">
        <title>A genome sequence resource for the geographically widespread anthracnose pathogen Colletotrichum asianum.</title>
        <authorList>
            <person name="Meng Y."/>
        </authorList>
    </citation>
    <scope>NUCLEOTIDE SEQUENCE [LARGE SCALE GENOMIC DNA]</scope>
    <source>
        <strain evidence="2 3">ICMP 18580</strain>
    </source>
</reference>
<dbReference type="Proteomes" id="UP000434172">
    <property type="component" value="Unassembled WGS sequence"/>
</dbReference>
<proteinExistence type="predicted"/>
<organism evidence="2 3">
    <name type="scientific">Colletotrichum asianum</name>
    <dbReference type="NCBI Taxonomy" id="702518"/>
    <lineage>
        <taxon>Eukaryota</taxon>
        <taxon>Fungi</taxon>
        <taxon>Dikarya</taxon>
        <taxon>Ascomycota</taxon>
        <taxon>Pezizomycotina</taxon>
        <taxon>Sordariomycetes</taxon>
        <taxon>Hypocreomycetidae</taxon>
        <taxon>Glomerellales</taxon>
        <taxon>Glomerellaceae</taxon>
        <taxon>Colletotrichum</taxon>
        <taxon>Colletotrichum gloeosporioides species complex</taxon>
    </lineage>
</organism>
<name>A0A8H3WP12_9PEZI</name>
<dbReference type="EMBL" id="WOWK01000011">
    <property type="protein sequence ID" value="KAF0329700.1"/>
    <property type="molecule type" value="Genomic_DNA"/>
</dbReference>
<evidence type="ECO:0000313" key="3">
    <source>
        <dbReference type="Proteomes" id="UP000434172"/>
    </source>
</evidence>
<comment type="caution">
    <text evidence="2">The sequence shown here is derived from an EMBL/GenBank/DDBJ whole genome shotgun (WGS) entry which is preliminary data.</text>
</comment>
<evidence type="ECO:0000313" key="2">
    <source>
        <dbReference type="EMBL" id="KAF0329700.1"/>
    </source>
</evidence>
<sequence>MGWLSLLLCVHPREISPLGDCARHFVIHTAATKCMLRRMSLIGGLLLETNPPLAGQTIPRQQRLPPYPSPSRDLMVLALSFSSTWHVPMAYAEGKRKKGKNKRLPLTRGVARRHGS</sequence>
<gene>
    <name evidence="2" type="ORF">GQ607_003268</name>
</gene>
<protein>
    <submittedName>
        <fullName evidence="2">Uncharacterized protein</fullName>
    </submittedName>
</protein>
<feature type="region of interest" description="Disordered" evidence="1">
    <location>
        <begin position="94"/>
        <end position="116"/>
    </location>
</feature>
<dbReference type="AlphaFoldDB" id="A0A8H3WP12"/>
<evidence type="ECO:0000256" key="1">
    <source>
        <dbReference type="SAM" id="MobiDB-lite"/>
    </source>
</evidence>
<feature type="compositionally biased region" description="Basic residues" evidence="1">
    <location>
        <begin position="95"/>
        <end position="116"/>
    </location>
</feature>
<accession>A0A8H3WP12</accession>
<keyword evidence="3" id="KW-1185">Reference proteome</keyword>